<reference evidence="13" key="1">
    <citation type="submission" date="2023-10" db="EMBL/GenBank/DDBJ databases">
        <authorList>
            <person name="Noh H."/>
        </authorList>
    </citation>
    <scope>NUCLEOTIDE SEQUENCE</scope>
    <source>
        <strain evidence="13">DUCC4014</strain>
    </source>
</reference>
<keyword evidence="14" id="KW-1185">Reference proteome</keyword>
<protein>
    <recommendedName>
        <fullName evidence="9">DNA polymerase eta</fullName>
    </recommendedName>
</protein>
<keyword evidence="5" id="KW-0863">Zinc-finger</keyword>
<feature type="region of interest" description="Disordered" evidence="10">
    <location>
        <begin position="615"/>
        <end position="651"/>
    </location>
</feature>
<dbReference type="Gene3D" id="3.30.70.270">
    <property type="match status" value="1"/>
</dbReference>
<accession>A0AAF1BMW0</accession>
<dbReference type="PROSITE" id="PS50173">
    <property type="entry name" value="UMUC"/>
    <property type="match status" value="1"/>
</dbReference>
<keyword evidence="2" id="KW-0808">Transferase</keyword>
<dbReference type="GO" id="GO:0009314">
    <property type="term" value="P:response to radiation"/>
    <property type="evidence" value="ECO:0007669"/>
    <property type="project" value="TreeGrafter"/>
</dbReference>
<evidence type="ECO:0000256" key="4">
    <source>
        <dbReference type="ARBA" id="ARBA00022763"/>
    </source>
</evidence>
<dbReference type="EMBL" id="CP086718">
    <property type="protein sequence ID" value="WOO83820.1"/>
    <property type="molecule type" value="Genomic_DNA"/>
</dbReference>
<dbReference type="InterPro" id="IPR043502">
    <property type="entry name" value="DNA/RNA_pol_sf"/>
</dbReference>
<dbReference type="Proteomes" id="UP000827549">
    <property type="component" value="Chromosome 5"/>
</dbReference>
<dbReference type="GeneID" id="87810513"/>
<dbReference type="GO" id="GO:0008270">
    <property type="term" value="F:zinc ion binding"/>
    <property type="evidence" value="ECO:0007669"/>
    <property type="project" value="UniProtKB-KW"/>
</dbReference>
<evidence type="ECO:0000256" key="6">
    <source>
        <dbReference type="ARBA" id="ARBA00022833"/>
    </source>
</evidence>
<feature type="compositionally biased region" description="Basic and acidic residues" evidence="10">
    <location>
        <begin position="218"/>
        <end position="229"/>
    </location>
</feature>
<proteinExistence type="predicted"/>
<keyword evidence="6" id="KW-0862">Zinc</keyword>
<evidence type="ECO:0000256" key="3">
    <source>
        <dbReference type="ARBA" id="ARBA00022723"/>
    </source>
</evidence>
<keyword evidence="7" id="KW-0234">DNA repair</keyword>
<dbReference type="GO" id="GO:0006281">
    <property type="term" value="P:DNA repair"/>
    <property type="evidence" value="ECO:0007669"/>
    <property type="project" value="UniProtKB-KW"/>
</dbReference>
<feature type="domain" description="UmuC" evidence="11">
    <location>
        <begin position="37"/>
        <end position="315"/>
    </location>
</feature>
<evidence type="ECO:0000256" key="9">
    <source>
        <dbReference type="ARBA" id="ARBA00044975"/>
    </source>
</evidence>
<dbReference type="InterPro" id="IPR001126">
    <property type="entry name" value="UmuC"/>
</dbReference>
<dbReference type="GO" id="GO:0035861">
    <property type="term" value="C:site of double-strand break"/>
    <property type="evidence" value="ECO:0007669"/>
    <property type="project" value="TreeGrafter"/>
</dbReference>
<organism evidence="13 14">
    <name type="scientific">Vanrija pseudolonga</name>
    <dbReference type="NCBI Taxonomy" id="143232"/>
    <lineage>
        <taxon>Eukaryota</taxon>
        <taxon>Fungi</taxon>
        <taxon>Dikarya</taxon>
        <taxon>Basidiomycota</taxon>
        <taxon>Agaricomycotina</taxon>
        <taxon>Tremellomycetes</taxon>
        <taxon>Trichosporonales</taxon>
        <taxon>Trichosporonaceae</taxon>
        <taxon>Vanrija</taxon>
    </lineage>
</organism>
<dbReference type="InterPro" id="IPR041298">
    <property type="entry name" value="UBZ3"/>
</dbReference>
<dbReference type="Pfam" id="PF11799">
    <property type="entry name" value="IMS_C"/>
    <property type="match status" value="1"/>
</dbReference>
<evidence type="ECO:0000259" key="11">
    <source>
        <dbReference type="PROSITE" id="PS50173"/>
    </source>
</evidence>
<dbReference type="InterPro" id="IPR052230">
    <property type="entry name" value="DNA_polymerase_eta"/>
</dbReference>
<dbReference type="GO" id="GO:0003887">
    <property type="term" value="F:DNA-directed DNA polymerase activity"/>
    <property type="evidence" value="ECO:0007669"/>
    <property type="project" value="TreeGrafter"/>
</dbReference>
<evidence type="ECO:0000256" key="2">
    <source>
        <dbReference type="ARBA" id="ARBA00022679"/>
    </source>
</evidence>
<dbReference type="FunFam" id="1.10.150.20:FF:000014">
    <property type="entry name" value="Polymerase (DNA directed), eta"/>
    <property type="match status" value="1"/>
</dbReference>
<feature type="region of interest" description="Disordered" evidence="10">
    <location>
        <begin position="204"/>
        <end position="236"/>
    </location>
</feature>
<dbReference type="SUPFAM" id="SSF56672">
    <property type="entry name" value="DNA/RNA polymerases"/>
    <property type="match status" value="1"/>
</dbReference>
<comment type="subcellular location">
    <subcellularLocation>
        <location evidence="1">Nucleus</location>
    </subcellularLocation>
</comment>
<evidence type="ECO:0000259" key="12">
    <source>
        <dbReference type="PROSITE" id="PS51907"/>
    </source>
</evidence>
<dbReference type="AlphaFoldDB" id="A0AAF1BMW0"/>
<sequence>MAHFQASARKDGAANPVTYRHLLSPQAMTVFNPLRTIAHCDIDGAFAQFEQVRLGLPDHIPLIAIQWDSIIAVNYPARAYGIKRGFSGNNPIGEAKKACPHLVVQHVATFRQGDTEAGYWDDVDRRTHKVSLDPYRRESLKILAVFREMAPDCEIEKASIDEAFMDLTPMAIKQMLKTFPHLAAVPPDAPDGLDTPLPPPPPVDWSRSGNVIPLNGQKKVETGEEGKDSSEDEVEDVPSTWEDWALCFGAEIMMQVREEVWTRLHYTCSAGIAHNKSLAKLCSSWKKPNAQTVLRGASEARFLRDMPFTDIRFLGGKLGNAISEEFGANTVGDLLTVSLDKLQETFGEESIWVYNIIRGIDHTEVKEKLVTKSMLASKNTIPAVRTPEMGHHWLNILAGELTVRLREGRESAPGLWPKTLVLSTRATSESFHSRQTAFPFTRNLTPEYIVKYARKLWDETTAPLKKGTMKYSNISLAFHGLESLEEGQRGIENFFNPGLKKEEAPKRSRTSSPTRDAESNKKPRLPTLQTGSVKKKTPLENFLSQKPSTPKVESVDSDGSDSPKLIHSEEVDGSWTCPKCQTVIAPGDDVVEEDRERWLTAARQEHDDYHFALSLQEETPRASTSRPIPAPRQPKATKKSAGIKAFFAPKR</sequence>
<dbReference type="GO" id="GO:0007064">
    <property type="term" value="P:mitotic sister chromatid cohesion"/>
    <property type="evidence" value="ECO:0007669"/>
    <property type="project" value="UniProtKB-ARBA"/>
</dbReference>
<dbReference type="PIRSF" id="PIRSF036603">
    <property type="entry name" value="DPol_eta"/>
    <property type="match status" value="1"/>
</dbReference>
<evidence type="ECO:0000256" key="8">
    <source>
        <dbReference type="ARBA" id="ARBA00023242"/>
    </source>
</evidence>
<evidence type="ECO:0000256" key="1">
    <source>
        <dbReference type="ARBA" id="ARBA00004123"/>
    </source>
</evidence>
<evidence type="ECO:0000313" key="14">
    <source>
        <dbReference type="Proteomes" id="UP000827549"/>
    </source>
</evidence>
<dbReference type="Pfam" id="PF00817">
    <property type="entry name" value="IMS"/>
    <property type="match status" value="1"/>
</dbReference>
<dbReference type="PANTHER" id="PTHR45873">
    <property type="entry name" value="DNA POLYMERASE ETA"/>
    <property type="match status" value="1"/>
</dbReference>
<evidence type="ECO:0000256" key="10">
    <source>
        <dbReference type="SAM" id="MobiDB-lite"/>
    </source>
</evidence>
<dbReference type="Pfam" id="PF21704">
    <property type="entry name" value="POLH-Rev1_HhH"/>
    <property type="match status" value="1"/>
</dbReference>
<dbReference type="RefSeq" id="XP_062629846.1">
    <property type="nucleotide sequence ID" value="XM_062773862.1"/>
</dbReference>
<evidence type="ECO:0000313" key="13">
    <source>
        <dbReference type="EMBL" id="WOO83820.1"/>
    </source>
</evidence>
<gene>
    <name evidence="13" type="primary">eso1_1</name>
    <name evidence="13" type="ORF">LOC62_05G007340</name>
</gene>
<dbReference type="SUPFAM" id="SSF100879">
    <property type="entry name" value="Lesion bypass DNA polymerase (Y-family), little finger domain"/>
    <property type="match status" value="1"/>
</dbReference>
<dbReference type="Gene3D" id="3.30.1490.100">
    <property type="entry name" value="DNA polymerase, Y-family, little finger domain"/>
    <property type="match status" value="1"/>
</dbReference>
<feature type="region of interest" description="Disordered" evidence="10">
    <location>
        <begin position="495"/>
        <end position="567"/>
    </location>
</feature>
<dbReference type="GO" id="GO:0005634">
    <property type="term" value="C:nucleus"/>
    <property type="evidence" value="ECO:0007669"/>
    <property type="project" value="UniProtKB-SubCell"/>
</dbReference>
<dbReference type="InterPro" id="IPR036775">
    <property type="entry name" value="DNA_pol_Y-fam_lit_finger_sf"/>
</dbReference>
<dbReference type="GO" id="GO:0003684">
    <property type="term" value="F:damaged DNA binding"/>
    <property type="evidence" value="ECO:0007669"/>
    <property type="project" value="InterPro"/>
</dbReference>
<dbReference type="PANTHER" id="PTHR45873:SF1">
    <property type="entry name" value="DNA POLYMERASE ETA"/>
    <property type="match status" value="1"/>
</dbReference>
<dbReference type="FunFam" id="3.40.1170.60:FF:000008">
    <property type="entry name" value="DNA polymerase eta subunit"/>
    <property type="match status" value="1"/>
</dbReference>
<name>A0AAF1BMW0_9TREE</name>
<keyword evidence="4" id="KW-0227">DNA damage</keyword>
<dbReference type="GO" id="GO:0005657">
    <property type="term" value="C:replication fork"/>
    <property type="evidence" value="ECO:0007669"/>
    <property type="project" value="TreeGrafter"/>
</dbReference>
<feature type="domain" description="UBZ3-type" evidence="12">
    <location>
        <begin position="570"/>
        <end position="618"/>
    </location>
</feature>
<dbReference type="InterPro" id="IPR043128">
    <property type="entry name" value="Rev_trsase/Diguanyl_cyclase"/>
</dbReference>
<dbReference type="GO" id="GO:0042276">
    <property type="term" value="P:error-prone translesion synthesis"/>
    <property type="evidence" value="ECO:0007669"/>
    <property type="project" value="TreeGrafter"/>
</dbReference>
<dbReference type="InterPro" id="IPR017961">
    <property type="entry name" value="DNA_pol_Y-fam_little_finger"/>
</dbReference>
<dbReference type="GO" id="GO:0070987">
    <property type="term" value="P:error-free translesion synthesis"/>
    <property type="evidence" value="ECO:0007669"/>
    <property type="project" value="UniProtKB-ARBA"/>
</dbReference>
<evidence type="ECO:0000256" key="5">
    <source>
        <dbReference type="ARBA" id="ARBA00022771"/>
    </source>
</evidence>
<dbReference type="Gene3D" id="3.40.1170.60">
    <property type="match status" value="1"/>
</dbReference>
<dbReference type="PROSITE" id="PS51907">
    <property type="entry name" value="ZF_UBZ3"/>
    <property type="match status" value="1"/>
</dbReference>
<keyword evidence="3" id="KW-0479">Metal-binding</keyword>
<dbReference type="Gene3D" id="1.10.150.20">
    <property type="entry name" value="5' to 3' exonuclease, C-terminal subdomain"/>
    <property type="match status" value="1"/>
</dbReference>
<evidence type="ECO:0000256" key="7">
    <source>
        <dbReference type="ARBA" id="ARBA00023204"/>
    </source>
</evidence>
<keyword evidence="8" id="KW-0539">Nucleus</keyword>